<evidence type="ECO:0000313" key="3">
    <source>
        <dbReference type="Proteomes" id="UP000078148"/>
    </source>
</evidence>
<dbReference type="GO" id="GO:0006508">
    <property type="term" value="P:proteolysis"/>
    <property type="evidence" value="ECO:0007669"/>
    <property type="project" value="InterPro"/>
</dbReference>
<dbReference type="Gene3D" id="3.40.50.1820">
    <property type="entry name" value="alpha/beta hydrolase"/>
    <property type="match status" value="1"/>
</dbReference>
<dbReference type="PANTHER" id="PTHR47381">
    <property type="entry name" value="ALPHA/BETA-HYDROLASES SUPERFAMILY PROTEIN"/>
    <property type="match status" value="1"/>
</dbReference>
<reference evidence="3" key="1">
    <citation type="submission" date="2015-10" db="EMBL/GenBank/DDBJ databases">
        <title>Genome of Paenibacillus bovis sp. nov.</title>
        <authorList>
            <person name="Wu Z."/>
            <person name="Gao C."/>
            <person name="Liu Z."/>
            <person name="Zheng H."/>
        </authorList>
    </citation>
    <scope>NUCLEOTIDE SEQUENCE [LARGE SCALE GENOMIC DNA]</scope>
    <source>
        <strain evidence="3">BD3526</strain>
    </source>
</reference>
<dbReference type="EMBL" id="CP013023">
    <property type="protein sequence ID" value="ANF96661.1"/>
    <property type="molecule type" value="Genomic_DNA"/>
</dbReference>
<dbReference type="PANTHER" id="PTHR47381:SF3">
    <property type="entry name" value="ALPHA_BETA-HYDROLASES SUPERFAMILY PROTEIN"/>
    <property type="match status" value="1"/>
</dbReference>
<dbReference type="OrthoDB" id="2556203at2"/>
<dbReference type="AlphaFoldDB" id="A0A172ZG80"/>
<evidence type="ECO:0000259" key="1">
    <source>
        <dbReference type="Pfam" id="PF00326"/>
    </source>
</evidence>
<dbReference type="Pfam" id="PF00326">
    <property type="entry name" value="Peptidase_S9"/>
    <property type="match status" value="1"/>
</dbReference>
<reference evidence="2 3" key="2">
    <citation type="journal article" date="2016" name="Int. J. Syst. Evol. Microbiol.">
        <title>Paenibacillus bovis sp. nov., isolated from raw yak (Bos grunniens) milk.</title>
        <authorList>
            <person name="Gao C."/>
            <person name="Han J."/>
            <person name="Liu Z."/>
            <person name="Xu X."/>
            <person name="Hang F."/>
            <person name="Wu Z."/>
        </authorList>
    </citation>
    <scope>NUCLEOTIDE SEQUENCE [LARGE SCALE GENOMIC DNA]</scope>
    <source>
        <strain evidence="2 3">BD3526</strain>
    </source>
</reference>
<dbReference type="Proteomes" id="UP000078148">
    <property type="component" value="Chromosome"/>
</dbReference>
<name>A0A172ZG80_9BACL</name>
<evidence type="ECO:0000313" key="2">
    <source>
        <dbReference type="EMBL" id="ANF96661.1"/>
    </source>
</evidence>
<dbReference type="KEGG" id="pbv:AR543_12005"/>
<dbReference type="RefSeq" id="WP_060534714.1">
    <property type="nucleotide sequence ID" value="NZ_CP013023.1"/>
</dbReference>
<accession>A0A172ZG80</accession>
<keyword evidence="3" id="KW-1185">Reference proteome</keyword>
<feature type="domain" description="Peptidase S9 prolyl oligopeptidase catalytic" evidence="1">
    <location>
        <begin position="98"/>
        <end position="245"/>
    </location>
</feature>
<dbReference type="InterPro" id="IPR029058">
    <property type="entry name" value="AB_hydrolase_fold"/>
</dbReference>
<proteinExistence type="predicted"/>
<organism evidence="2 3">
    <name type="scientific">Paenibacillus bovis</name>
    <dbReference type="NCBI Taxonomy" id="1616788"/>
    <lineage>
        <taxon>Bacteria</taxon>
        <taxon>Bacillati</taxon>
        <taxon>Bacillota</taxon>
        <taxon>Bacilli</taxon>
        <taxon>Bacillales</taxon>
        <taxon>Paenibacillaceae</taxon>
        <taxon>Paenibacillus</taxon>
    </lineage>
</organism>
<dbReference type="SUPFAM" id="SSF53474">
    <property type="entry name" value="alpha/beta-Hydrolases"/>
    <property type="match status" value="1"/>
</dbReference>
<gene>
    <name evidence="2" type="ORF">AR543_12005</name>
</gene>
<dbReference type="GO" id="GO:0008236">
    <property type="term" value="F:serine-type peptidase activity"/>
    <property type="evidence" value="ECO:0007669"/>
    <property type="project" value="InterPro"/>
</dbReference>
<dbReference type="InterPro" id="IPR001375">
    <property type="entry name" value="Peptidase_S9_cat"/>
</dbReference>
<dbReference type="STRING" id="1616788.AR543_12005"/>
<protein>
    <recommendedName>
        <fullName evidence="1">Peptidase S9 prolyl oligopeptidase catalytic domain-containing protein</fullName>
    </recommendedName>
</protein>
<sequence length="268" mass="30495">MNEQQSVVTRSAWVDHIPVLWSEPEISPSRRQLVMLLHPFGGSKETMKPMLEELAGLGFVAVSLDAWQHGERRPDNEEDLFERVFGNFRRYMWPILGQTTVDTLRVIDWAIHELKVDPYVQIGGLSMGGDIAVAAAGIDSRIHKVAAVVATPDWLRPDMEDIRQPGTPVPAGEPDAYAAYWYNQLNPLTHLPAYNHHPAIHFICGEEDTHVPPDGALRFQAEMADMYPDHRNTVAVTLIPNMGHRESSQYDLWWPECREWLIQSQMPE</sequence>